<dbReference type="Gene3D" id="3.40.50.720">
    <property type="entry name" value="NAD(P)-binding Rossmann-like Domain"/>
    <property type="match status" value="1"/>
</dbReference>
<protein>
    <recommendedName>
        <fullName evidence="2">NAD-dependent epimerase/dehydratase domain-containing protein</fullName>
    </recommendedName>
</protein>
<dbReference type="EMBL" id="MHLL01000026">
    <property type="protein sequence ID" value="OGZ08775.1"/>
    <property type="molecule type" value="Genomic_DNA"/>
</dbReference>
<dbReference type="InterPro" id="IPR036291">
    <property type="entry name" value="NAD(P)-bd_dom_sf"/>
</dbReference>
<dbReference type="Proteomes" id="UP000177996">
    <property type="component" value="Unassembled WGS sequence"/>
</dbReference>
<comment type="caution">
    <text evidence="3">The sequence shown here is derived from an EMBL/GenBank/DDBJ whole genome shotgun (WGS) entry which is preliminary data.</text>
</comment>
<evidence type="ECO:0000313" key="3">
    <source>
        <dbReference type="EMBL" id="OGZ08775.1"/>
    </source>
</evidence>
<dbReference type="STRING" id="1798661.A3D65_03180"/>
<dbReference type="PANTHER" id="PTHR43000">
    <property type="entry name" value="DTDP-D-GLUCOSE 4,6-DEHYDRATASE-RELATED"/>
    <property type="match status" value="1"/>
</dbReference>
<name>A0A1G2D567_9BACT</name>
<dbReference type="SUPFAM" id="SSF51735">
    <property type="entry name" value="NAD(P)-binding Rossmann-fold domains"/>
    <property type="match status" value="1"/>
</dbReference>
<dbReference type="Pfam" id="PF01370">
    <property type="entry name" value="Epimerase"/>
    <property type="match status" value="1"/>
</dbReference>
<comment type="similarity">
    <text evidence="1">Belongs to the NAD(P)-dependent epimerase/dehydratase family.</text>
</comment>
<dbReference type="AlphaFoldDB" id="A0A1G2D567"/>
<evidence type="ECO:0000259" key="2">
    <source>
        <dbReference type="Pfam" id="PF01370"/>
    </source>
</evidence>
<evidence type="ECO:0000256" key="1">
    <source>
        <dbReference type="ARBA" id="ARBA00007637"/>
    </source>
</evidence>
<evidence type="ECO:0000313" key="4">
    <source>
        <dbReference type="Proteomes" id="UP000177996"/>
    </source>
</evidence>
<organism evidence="3 4">
    <name type="scientific">Candidatus Lloydbacteria bacterium RIFCSPHIGHO2_02_FULL_50_13</name>
    <dbReference type="NCBI Taxonomy" id="1798661"/>
    <lineage>
        <taxon>Bacteria</taxon>
        <taxon>Candidatus Lloydiibacteriota</taxon>
    </lineage>
</organism>
<sequence length="318" mass="35221">MTKNKKTAFVTGASGFVGANLVRALLERGFSVHVLLRLSSPTWRLEEILPKLTRHDGDLADDGSTTRIVEKIQPDVVFHLATYGAYPKDTDAERLLDVNVAGTHRLLLACRGVKNLSRFVYTGSSSEYGLQKEPMREDMLPKPHTLYGVTKASGTMLCEYFHRVYGIPTVVLRPFSVYGPWEESGRLFPDIITALLKNKSPALAIPDAVRDYVYVEDFVDVLIRAADASEAVGKIFNVAGGKEMSVQKVFETIARVIGSEVLPRYGAAAPRHYDAVAWVGDASKAHKVLGWTPAHSLEEGVTKTVLWFREHLGDYDSR</sequence>
<proteinExistence type="inferred from homology"/>
<reference evidence="3 4" key="1">
    <citation type="journal article" date="2016" name="Nat. Commun.">
        <title>Thousands of microbial genomes shed light on interconnected biogeochemical processes in an aquifer system.</title>
        <authorList>
            <person name="Anantharaman K."/>
            <person name="Brown C.T."/>
            <person name="Hug L.A."/>
            <person name="Sharon I."/>
            <person name="Castelle C.J."/>
            <person name="Probst A.J."/>
            <person name="Thomas B.C."/>
            <person name="Singh A."/>
            <person name="Wilkins M.J."/>
            <person name="Karaoz U."/>
            <person name="Brodie E.L."/>
            <person name="Williams K.H."/>
            <person name="Hubbard S.S."/>
            <person name="Banfield J.F."/>
        </authorList>
    </citation>
    <scope>NUCLEOTIDE SEQUENCE [LARGE SCALE GENOMIC DNA]</scope>
</reference>
<gene>
    <name evidence="3" type="ORF">A3D65_03180</name>
</gene>
<feature type="domain" description="NAD-dependent epimerase/dehydratase" evidence="2">
    <location>
        <begin position="9"/>
        <end position="239"/>
    </location>
</feature>
<accession>A0A1G2D567</accession>
<dbReference type="InterPro" id="IPR001509">
    <property type="entry name" value="Epimerase_deHydtase"/>
</dbReference>